<evidence type="ECO:0000313" key="1">
    <source>
        <dbReference type="EMBL" id="HDZ53337.1"/>
    </source>
</evidence>
<comment type="caution">
    <text evidence="1">The sequence shown here is derived from an EMBL/GenBank/DDBJ whole genome shotgun (WGS) entry which is preliminary data.</text>
</comment>
<sequence length="113" mass="13164">MTATFGGNWPKHRLPNGLYDQWVAKRETAVKAGRAALPLIAYADFTDYALVICKADSWREVFRRHFGRPESVRESFQRLHPIRLDTMHARPIGQDDELLLYVEVKRLVRVILM</sequence>
<name>A0A7V1BHI9_9RHOB</name>
<dbReference type="AlphaFoldDB" id="A0A7V1BHI9"/>
<reference evidence="1" key="1">
    <citation type="journal article" date="2020" name="mSystems">
        <title>Genome- and Community-Level Interaction Insights into Carbon Utilization and Element Cycling Functions of Hydrothermarchaeota in Hydrothermal Sediment.</title>
        <authorList>
            <person name="Zhou Z."/>
            <person name="Liu Y."/>
            <person name="Xu W."/>
            <person name="Pan J."/>
            <person name="Luo Z.H."/>
            <person name="Li M."/>
        </authorList>
    </citation>
    <scope>NUCLEOTIDE SEQUENCE [LARGE SCALE GENOMIC DNA]</scope>
    <source>
        <strain evidence="1">HyVt-323</strain>
    </source>
</reference>
<protein>
    <recommendedName>
        <fullName evidence="2">Swt1-like HEPN domain-containing protein</fullName>
    </recommendedName>
</protein>
<dbReference type="EMBL" id="DRFN01000049">
    <property type="protein sequence ID" value="HDZ53337.1"/>
    <property type="molecule type" value="Genomic_DNA"/>
</dbReference>
<proteinExistence type="predicted"/>
<gene>
    <name evidence="1" type="ORF">ENH63_16530</name>
</gene>
<accession>A0A7V1BHI9</accession>
<dbReference type="RefSeq" id="WP_273055290.1">
    <property type="nucleotide sequence ID" value="NZ_DRFN01000049.1"/>
</dbReference>
<evidence type="ECO:0008006" key="2">
    <source>
        <dbReference type="Google" id="ProtNLM"/>
    </source>
</evidence>
<dbReference type="Proteomes" id="UP000885704">
    <property type="component" value="Unassembled WGS sequence"/>
</dbReference>
<organism evidence="1">
    <name type="scientific">Sulfitobacter litoralis</name>
    <dbReference type="NCBI Taxonomy" id="335975"/>
    <lineage>
        <taxon>Bacteria</taxon>
        <taxon>Pseudomonadati</taxon>
        <taxon>Pseudomonadota</taxon>
        <taxon>Alphaproteobacteria</taxon>
        <taxon>Rhodobacterales</taxon>
        <taxon>Roseobacteraceae</taxon>
        <taxon>Sulfitobacter</taxon>
    </lineage>
</organism>